<protein>
    <recommendedName>
        <fullName evidence="1">DUF6314 domain-containing protein</fullName>
    </recommendedName>
</protein>
<proteinExistence type="predicted"/>
<feature type="domain" description="DUF6314" evidence="1">
    <location>
        <begin position="14"/>
        <end position="145"/>
    </location>
</feature>
<keyword evidence="3" id="KW-1185">Reference proteome</keyword>
<reference evidence="2" key="1">
    <citation type="submission" date="2021-03" db="EMBL/GenBank/DDBJ databases">
        <title>A new species, PO-11, isolated from a karst cave deposit.</title>
        <authorList>
            <person name="Zhaoxiaoyong W."/>
        </authorList>
    </citation>
    <scope>NUCLEOTIDE SEQUENCE</scope>
    <source>
        <strain evidence="2">PO-11</strain>
    </source>
</reference>
<dbReference type="InterPro" id="IPR045632">
    <property type="entry name" value="DUF6314"/>
</dbReference>
<comment type="caution">
    <text evidence="2">The sequence shown here is derived from an EMBL/GenBank/DDBJ whole genome shotgun (WGS) entry which is preliminary data.</text>
</comment>
<evidence type="ECO:0000259" key="1">
    <source>
        <dbReference type="Pfam" id="PF19834"/>
    </source>
</evidence>
<name>A0A939HAV5_9MICC</name>
<evidence type="ECO:0000313" key="2">
    <source>
        <dbReference type="EMBL" id="MBO1267512.1"/>
    </source>
</evidence>
<dbReference type="Pfam" id="PF19834">
    <property type="entry name" value="DUF6314"/>
    <property type="match status" value="1"/>
</dbReference>
<accession>A0A939HAV5</accession>
<sequence>MNHQQPTQDLRAYLAGSWAVERTLWDRASGTHGTFTGVVTYSETPDGGLLYREEGTMRWPTHSGPAFREYLLRPSGTPEAMDVFFPDGRPFHVMSFAKQANEDRHWCDPDDYKVNYVRDGQHAFSYTWDVHGPAKDLLLESHLRRQQ</sequence>
<evidence type="ECO:0000313" key="3">
    <source>
        <dbReference type="Proteomes" id="UP000664164"/>
    </source>
</evidence>
<gene>
    <name evidence="2" type="ORF">J1902_05860</name>
</gene>
<dbReference type="AlphaFoldDB" id="A0A939HAV5"/>
<dbReference type="RefSeq" id="WP_207615318.1">
    <property type="nucleotide sequence ID" value="NZ_JAFNLL010000010.1"/>
</dbReference>
<dbReference type="EMBL" id="JAFNLL010000010">
    <property type="protein sequence ID" value="MBO1267512.1"/>
    <property type="molecule type" value="Genomic_DNA"/>
</dbReference>
<organism evidence="2 3">
    <name type="scientific">Arthrobacter cavernae</name>
    <dbReference type="NCBI Taxonomy" id="2817681"/>
    <lineage>
        <taxon>Bacteria</taxon>
        <taxon>Bacillati</taxon>
        <taxon>Actinomycetota</taxon>
        <taxon>Actinomycetes</taxon>
        <taxon>Micrococcales</taxon>
        <taxon>Micrococcaceae</taxon>
        <taxon>Arthrobacter</taxon>
    </lineage>
</organism>
<dbReference type="Proteomes" id="UP000664164">
    <property type="component" value="Unassembled WGS sequence"/>
</dbReference>